<dbReference type="EMBL" id="JBBPBN010000125">
    <property type="protein sequence ID" value="KAK8976972.1"/>
    <property type="molecule type" value="Genomic_DNA"/>
</dbReference>
<name>A0ABR2NLC2_9ROSI</name>
<reference evidence="1 2" key="1">
    <citation type="journal article" date="2024" name="G3 (Bethesda)">
        <title>Genome assembly of Hibiscus sabdariffa L. provides insights into metabolisms of medicinal natural products.</title>
        <authorList>
            <person name="Kim T."/>
        </authorList>
    </citation>
    <scope>NUCLEOTIDE SEQUENCE [LARGE SCALE GENOMIC DNA]</scope>
    <source>
        <strain evidence="1">TK-2024</strain>
        <tissue evidence="1">Old leaves</tissue>
    </source>
</reference>
<keyword evidence="2" id="KW-1185">Reference proteome</keyword>
<evidence type="ECO:0000313" key="2">
    <source>
        <dbReference type="Proteomes" id="UP001396334"/>
    </source>
</evidence>
<evidence type="ECO:0000313" key="1">
    <source>
        <dbReference type="EMBL" id="KAK8976972.1"/>
    </source>
</evidence>
<accession>A0ABR2NLC2</accession>
<protein>
    <submittedName>
        <fullName evidence="1">Uncharacterized protein</fullName>
    </submittedName>
</protein>
<dbReference type="Proteomes" id="UP001396334">
    <property type="component" value="Unassembled WGS sequence"/>
</dbReference>
<gene>
    <name evidence="1" type="ORF">V6N11_019646</name>
</gene>
<sequence length="110" mass="12664">MSSLRDRKGKHRNISDFKWWKKLSSLDDKGMFVDVTLCWGLYKSRNGFIFSGQVDSAWDVWQKVKKAFNEFKGVSTKEPLPSINIAEWQFPCVRVLLNVTVTASYDPVTG</sequence>
<organism evidence="1 2">
    <name type="scientific">Hibiscus sabdariffa</name>
    <name type="common">roselle</name>
    <dbReference type="NCBI Taxonomy" id="183260"/>
    <lineage>
        <taxon>Eukaryota</taxon>
        <taxon>Viridiplantae</taxon>
        <taxon>Streptophyta</taxon>
        <taxon>Embryophyta</taxon>
        <taxon>Tracheophyta</taxon>
        <taxon>Spermatophyta</taxon>
        <taxon>Magnoliopsida</taxon>
        <taxon>eudicotyledons</taxon>
        <taxon>Gunneridae</taxon>
        <taxon>Pentapetalae</taxon>
        <taxon>rosids</taxon>
        <taxon>malvids</taxon>
        <taxon>Malvales</taxon>
        <taxon>Malvaceae</taxon>
        <taxon>Malvoideae</taxon>
        <taxon>Hibiscus</taxon>
    </lineage>
</organism>
<comment type="caution">
    <text evidence="1">The sequence shown here is derived from an EMBL/GenBank/DDBJ whole genome shotgun (WGS) entry which is preliminary data.</text>
</comment>
<proteinExistence type="predicted"/>